<evidence type="ECO:0000259" key="1">
    <source>
        <dbReference type="Pfam" id="PF13577"/>
    </source>
</evidence>
<evidence type="ECO:0000313" key="3">
    <source>
        <dbReference type="Proteomes" id="UP000024547"/>
    </source>
</evidence>
<dbReference type="OrthoDB" id="7585039at2"/>
<dbReference type="eggNOG" id="COG5517">
    <property type="taxonomic scope" value="Bacteria"/>
</dbReference>
<sequence length="177" mass="20618">MAELTLEQKIEELWAREAIRDCLFRYARGIDRADEAMLRSAYWPDGTDHHGPYQGSASGFVDWAMKTLPYIERGIHQIHNILIEFREGGAAVESYFSAFQRQPGADRQMQQWDMKGRYLDWFVKRDGEWRILNRLVVFDWTEEMPLPPGSEAERFGPRTPIGASHPEDAVYSFFEGK</sequence>
<comment type="caution">
    <text evidence="2">The sequence shown here is derived from an EMBL/GenBank/DDBJ whole genome shotgun (WGS) entry which is preliminary data.</text>
</comment>
<dbReference type="PATRIC" id="fig|1280948.3.peg.287"/>
<reference evidence="2 3" key="1">
    <citation type="journal article" date="2014" name="Antonie Van Leeuwenhoek">
        <title>Hyphomonas beringensis sp. nov. and Hyphomonas chukchiensis sp. nov., isolated from surface seawater of the Bering Sea and Chukchi Sea.</title>
        <authorList>
            <person name="Li C."/>
            <person name="Lai Q."/>
            <person name="Li G."/>
            <person name="Dong C."/>
            <person name="Wang J."/>
            <person name="Liao Y."/>
            <person name="Shao Z."/>
        </authorList>
    </citation>
    <scope>NUCLEOTIDE SEQUENCE [LARGE SCALE GENOMIC DNA]</scope>
    <source>
        <strain evidence="2 3">22II1-22F38</strain>
    </source>
</reference>
<dbReference type="STRING" id="1280948.HY36_01475"/>
<feature type="domain" description="SnoaL-like" evidence="1">
    <location>
        <begin position="11"/>
        <end position="134"/>
    </location>
</feature>
<dbReference type="EMBL" id="AWFH01000001">
    <property type="protein sequence ID" value="KCZ65075.1"/>
    <property type="molecule type" value="Genomic_DNA"/>
</dbReference>
<dbReference type="AlphaFoldDB" id="A0A059EBU6"/>
<gene>
    <name evidence="2" type="ORF">HY36_01475</name>
</gene>
<keyword evidence="3" id="KW-1185">Reference proteome</keyword>
<protein>
    <recommendedName>
        <fullName evidence="1">SnoaL-like domain-containing protein</fullName>
    </recommendedName>
</protein>
<organism evidence="2 3">
    <name type="scientific">Hyphomonas atlantica</name>
    <dbReference type="NCBI Taxonomy" id="1280948"/>
    <lineage>
        <taxon>Bacteria</taxon>
        <taxon>Pseudomonadati</taxon>
        <taxon>Pseudomonadota</taxon>
        <taxon>Alphaproteobacteria</taxon>
        <taxon>Hyphomonadales</taxon>
        <taxon>Hyphomonadaceae</taxon>
        <taxon>Hyphomonas</taxon>
    </lineage>
</organism>
<accession>A0A059EBU6</accession>
<proteinExistence type="predicted"/>
<name>A0A059EBU6_9PROT</name>
<dbReference type="GeneID" id="92499796"/>
<dbReference type="SUPFAM" id="SSF54427">
    <property type="entry name" value="NTF2-like"/>
    <property type="match status" value="1"/>
</dbReference>
<dbReference type="Gene3D" id="3.10.450.50">
    <property type="match status" value="1"/>
</dbReference>
<dbReference type="InterPro" id="IPR037401">
    <property type="entry name" value="SnoaL-like"/>
</dbReference>
<dbReference type="RefSeq" id="WP_035547277.1">
    <property type="nucleotide sequence ID" value="NZ_AWFH01000001.1"/>
</dbReference>
<dbReference type="Pfam" id="PF13577">
    <property type="entry name" value="SnoaL_4"/>
    <property type="match status" value="1"/>
</dbReference>
<dbReference type="InterPro" id="IPR032710">
    <property type="entry name" value="NTF2-like_dom_sf"/>
</dbReference>
<evidence type="ECO:0000313" key="2">
    <source>
        <dbReference type="EMBL" id="KCZ65075.1"/>
    </source>
</evidence>
<dbReference type="Proteomes" id="UP000024547">
    <property type="component" value="Unassembled WGS sequence"/>
</dbReference>
<dbReference type="CDD" id="cd00531">
    <property type="entry name" value="NTF2_like"/>
    <property type="match status" value="1"/>
</dbReference>